<name>A0A8D9ABR1_9HEMI</name>
<feature type="transmembrane region" description="Helical" evidence="1">
    <location>
        <begin position="27"/>
        <end position="46"/>
    </location>
</feature>
<proteinExistence type="predicted"/>
<keyword evidence="1" id="KW-0812">Transmembrane</keyword>
<dbReference type="EMBL" id="HBUF01561278">
    <property type="protein sequence ID" value="CAG6762467.1"/>
    <property type="molecule type" value="Transcribed_RNA"/>
</dbReference>
<dbReference type="AlphaFoldDB" id="A0A8D9ABR1"/>
<evidence type="ECO:0000313" key="2">
    <source>
        <dbReference type="EMBL" id="CAG6762467.1"/>
    </source>
</evidence>
<organism evidence="2">
    <name type="scientific">Cacopsylla melanoneura</name>
    <dbReference type="NCBI Taxonomy" id="428564"/>
    <lineage>
        <taxon>Eukaryota</taxon>
        <taxon>Metazoa</taxon>
        <taxon>Ecdysozoa</taxon>
        <taxon>Arthropoda</taxon>
        <taxon>Hexapoda</taxon>
        <taxon>Insecta</taxon>
        <taxon>Pterygota</taxon>
        <taxon>Neoptera</taxon>
        <taxon>Paraneoptera</taxon>
        <taxon>Hemiptera</taxon>
        <taxon>Sternorrhyncha</taxon>
        <taxon>Psylloidea</taxon>
        <taxon>Psyllidae</taxon>
        <taxon>Psyllinae</taxon>
        <taxon>Cacopsylla</taxon>
    </lineage>
</organism>
<sequence length="114" mass="12917">MTCIFFFLLLSNRSSLSLLISLSLQPLVFFPLSFLWALFFSLFFLLLHFLDIFYLLSLFFCILIFLSVSFSLVSVCCTTSFNLPVNTHALSPHHVVDGCPCDLLELGLLPCLAR</sequence>
<feature type="transmembrane region" description="Helical" evidence="1">
    <location>
        <begin position="53"/>
        <end position="73"/>
    </location>
</feature>
<reference evidence="2" key="1">
    <citation type="submission" date="2021-05" db="EMBL/GenBank/DDBJ databases">
        <authorList>
            <person name="Alioto T."/>
            <person name="Alioto T."/>
            <person name="Gomez Garrido J."/>
        </authorList>
    </citation>
    <scope>NUCLEOTIDE SEQUENCE</scope>
</reference>
<keyword evidence="1" id="KW-1133">Transmembrane helix</keyword>
<keyword evidence="1" id="KW-0472">Membrane</keyword>
<protein>
    <submittedName>
        <fullName evidence="2">Uncharacterized protein</fullName>
    </submittedName>
</protein>
<evidence type="ECO:0000256" key="1">
    <source>
        <dbReference type="SAM" id="Phobius"/>
    </source>
</evidence>
<accession>A0A8D9ABR1</accession>